<reference evidence="2" key="1">
    <citation type="submission" date="2016-10" db="EMBL/GenBank/DDBJ databases">
        <authorList>
            <person name="Varghese N."/>
            <person name="Submissions S."/>
        </authorList>
    </citation>
    <scope>NUCLEOTIDE SEQUENCE [LARGE SCALE GENOMIC DNA]</scope>
    <source>
        <strain evidence="2">S6-262</strain>
    </source>
</reference>
<organism evidence="1 2">
    <name type="scientific">Sphingomonas gellani</name>
    <dbReference type="NCBI Taxonomy" id="1166340"/>
    <lineage>
        <taxon>Bacteria</taxon>
        <taxon>Pseudomonadati</taxon>
        <taxon>Pseudomonadota</taxon>
        <taxon>Alphaproteobacteria</taxon>
        <taxon>Sphingomonadales</taxon>
        <taxon>Sphingomonadaceae</taxon>
        <taxon>Sphingomonas</taxon>
    </lineage>
</organism>
<sequence>MKEVTDTMRLEAAAALWEAVFELLNNRGGVKGKRAQVQAARERLGTSHLRLTVIGWVDAACQDWNEVREDQWDRCWDWDWIPEWLSHNVVWSDHNPTLMPKRIIPGKDA</sequence>
<dbReference type="EMBL" id="FOCF01000001">
    <property type="protein sequence ID" value="SEM41129.1"/>
    <property type="molecule type" value="Genomic_DNA"/>
</dbReference>
<dbReference type="STRING" id="1166340.SAMN05192583_0096"/>
<evidence type="ECO:0000313" key="2">
    <source>
        <dbReference type="Proteomes" id="UP000199206"/>
    </source>
</evidence>
<dbReference type="AlphaFoldDB" id="A0A1H7Y7G4"/>
<protein>
    <submittedName>
        <fullName evidence="1">Uncharacterized protein</fullName>
    </submittedName>
</protein>
<dbReference type="OrthoDB" id="7472639at2"/>
<proteinExistence type="predicted"/>
<dbReference type="RefSeq" id="WP_093663532.1">
    <property type="nucleotide sequence ID" value="NZ_FOCF01000001.1"/>
</dbReference>
<name>A0A1H7Y7G4_9SPHN</name>
<gene>
    <name evidence="1" type="ORF">SAMN05192583_0096</name>
</gene>
<accession>A0A1H7Y7G4</accession>
<dbReference type="Proteomes" id="UP000199206">
    <property type="component" value="Unassembled WGS sequence"/>
</dbReference>
<keyword evidence="2" id="KW-1185">Reference proteome</keyword>
<evidence type="ECO:0000313" key="1">
    <source>
        <dbReference type="EMBL" id="SEM41129.1"/>
    </source>
</evidence>